<dbReference type="STRING" id="1163408.UU9_00974"/>
<dbReference type="InterPro" id="IPR000667">
    <property type="entry name" value="Peptidase_S13"/>
</dbReference>
<comment type="caution">
    <text evidence="4">The sequence shown here is derived from an EMBL/GenBank/DDBJ whole genome shotgun (WGS) entry which is preliminary data.</text>
</comment>
<dbReference type="MEROPS" id="S13.002"/>
<keyword evidence="3" id="KW-0732">Signal</keyword>
<dbReference type="EMBL" id="AJXU01000005">
    <property type="protein sequence ID" value="EIL92785.1"/>
    <property type="molecule type" value="Genomic_DNA"/>
</dbReference>
<dbReference type="SUPFAM" id="SSF56601">
    <property type="entry name" value="beta-lactamase/transpeptidase-like"/>
    <property type="match status" value="1"/>
</dbReference>
<dbReference type="Proteomes" id="UP000004210">
    <property type="component" value="Unassembled WGS sequence"/>
</dbReference>
<dbReference type="PRINTS" id="PR00922">
    <property type="entry name" value="DADACBPTASE3"/>
</dbReference>
<evidence type="ECO:0000256" key="3">
    <source>
        <dbReference type="SAM" id="SignalP"/>
    </source>
</evidence>
<dbReference type="Gene3D" id="3.50.80.20">
    <property type="entry name" value="D-Ala-D-Ala carboxypeptidase C, peptidase S13"/>
    <property type="match status" value="1"/>
</dbReference>
<dbReference type="PATRIC" id="fig|1163408.3.peg.201"/>
<sequence length="504" mass="52478">MKPFSRFTHNKFVSILLMAVSLAATATPPVTTALAARIDAHIGEPRFAAADWGIAVVSLDDGRTLYTHRADHLLQPASTAKLFTAALALSTLGPDYRMPTRLLAGGAIVNGRLDGPLILYGMGDPTLGTADTSADWADQLASQLAARGVRRIHGNVIADDSYFRGPLTGSGWEAGDLQSAFAAPASALSVNENSVRVTVTPAARAGQLADVTLDPADVGLQVENALLTIPARTPDDISLYRAPGATTLQAFGSVAMGASPRHYSLSLPDPAASAGAQLLQALRHRHIQVDGKLLVRHWPQGDGSLPADASVVAEVFSPPLGEILHRGLKRSQNLYLQNLLLAVGASPLADAPASSGFVSSEQRAIGALHRLLDKIGVPRSASVLVEGSGLARRDLATPNALVRLLVYLAAQPQAALLRESLPIAGVDGSLAWRMRGTAAQGNVHAKTGSMAYVQCLAGYVTSAGGERLAFAIMLNNYVPAPDAPRPSAEVDAIAVMLANLTSGG</sequence>
<evidence type="ECO:0000313" key="5">
    <source>
        <dbReference type="Proteomes" id="UP000004210"/>
    </source>
</evidence>
<feature type="signal peptide" evidence="3">
    <location>
        <begin position="1"/>
        <end position="26"/>
    </location>
</feature>
<dbReference type="GO" id="GO:0000270">
    <property type="term" value="P:peptidoglycan metabolic process"/>
    <property type="evidence" value="ECO:0007669"/>
    <property type="project" value="TreeGrafter"/>
</dbReference>
<organism evidence="4 5">
    <name type="scientific">Rhodanobacter fulvus Jip2</name>
    <dbReference type="NCBI Taxonomy" id="1163408"/>
    <lineage>
        <taxon>Bacteria</taxon>
        <taxon>Pseudomonadati</taxon>
        <taxon>Pseudomonadota</taxon>
        <taxon>Gammaproteobacteria</taxon>
        <taxon>Lysobacterales</taxon>
        <taxon>Rhodanobacteraceae</taxon>
        <taxon>Rhodanobacter</taxon>
    </lineage>
</organism>
<dbReference type="Gene3D" id="3.40.710.10">
    <property type="entry name" value="DD-peptidase/beta-lactamase superfamily"/>
    <property type="match status" value="2"/>
</dbReference>
<keyword evidence="4" id="KW-0645">Protease</keyword>
<dbReference type="GO" id="GO:0006508">
    <property type="term" value="P:proteolysis"/>
    <property type="evidence" value="ECO:0007669"/>
    <property type="project" value="InterPro"/>
</dbReference>
<evidence type="ECO:0000313" key="4">
    <source>
        <dbReference type="EMBL" id="EIL92785.1"/>
    </source>
</evidence>
<reference evidence="4 5" key="1">
    <citation type="journal article" date="2012" name="J. Bacteriol.">
        <title>Genome sequences for six rhodanobacter strains, isolated from soils and the terrestrial subsurface, with variable denitrification capabilities.</title>
        <authorList>
            <person name="Kostka J.E."/>
            <person name="Green S.J."/>
            <person name="Rishishwar L."/>
            <person name="Prakash O."/>
            <person name="Katz L.S."/>
            <person name="Marino-Ramirez L."/>
            <person name="Jordan I.K."/>
            <person name="Munk C."/>
            <person name="Ivanova N."/>
            <person name="Mikhailova N."/>
            <person name="Watson D.B."/>
            <person name="Brown S.D."/>
            <person name="Palumbo A.V."/>
            <person name="Brooks S.C."/>
        </authorList>
    </citation>
    <scope>NUCLEOTIDE SEQUENCE [LARGE SCALE GENOMIC DNA]</scope>
    <source>
        <strain evidence="5">Jip2T</strain>
    </source>
</reference>
<keyword evidence="5" id="KW-1185">Reference proteome</keyword>
<dbReference type="PANTHER" id="PTHR30023">
    <property type="entry name" value="D-ALANYL-D-ALANINE CARBOXYPEPTIDASE"/>
    <property type="match status" value="1"/>
</dbReference>
<protein>
    <submittedName>
        <fullName evidence="4">D-alanyl-D-alanine carboxypeptidase</fullName>
    </submittedName>
</protein>
<name>I4VZZ4_9GAMM</name>
<keyword evidence="2" id="KW-0378">Hydrolase</keyword>
<accession>I4VZZ4</accession>
<dbReference type="AlphaFoldDB" id="I4VZZ4"/>
<dbReference type="eggNOG" id="COG2027">
    <property type="taxonomic scope" value="Bacteria"/>
</dbReference>
<dbReference type="InterPro" id="IPR012338">
    <property type="entry name" value="Beta-lactam/transpept-like"/>
</dbReference>
<proteinExistence type="inferred from homology"/>
<evidence type="ECO:0000256" key="1">
    <source>
        <dbReference type="ARBA" id="ARBA00006096"/>
    </source>
</evidence>
<gene>
    <name evidence="4" type="ORF">UU9_00974</name>
</gene>
<evidence type="ECO:0000256" key="2">
    <source>
        <dbReference type="ARBA" id="ARBA00022801"/>
    </source>
</evidence>
<dbReference type="NCBIfam" id="TIGR00666">
    <property type="entry name" value="PBP4"/>
    <property type="match status" value="1"/>
</dbReference>
<dbReference type="GO" id="GO:0004185">
    <property type="term" value="F:serine-type carboxypeptidase activity"/>
    <property type="evidence" value="ECO:0007669"/>
    <property type="project" value="InterPro"/>
</dbReference>
<dbReference type="PANTHER" id="PTHR30023:SF0">
    <property type="entry name" value="PENICILLIN-SENSITIVE CARBOXYPEPTIDASE A"/>
    <property type="match status" value="1"/>
</dbReference>
<keyword evidence="4" id="KW-0121">Carboxypeptidase</keyword>
<feature type="chain" id="PRO_5003696377" evidence="3">
    <location>
        <begin position="27"/>
        <end position="504"/>
    </location>
</feature>
<comment type="similarity">
    <text evidence="1">Belongs to the peptidase S13 family.</text>
</comment>
<dbReference type="Pfam" id="PF02113">
    <property type="entry name" value="Peptidase_S13"/>
    <property type="match status" value="1"/>
</dbReference>